<dbReference type="RefSeq" id="WP_145367459.1">
    <property type="nucleotide sequence ID" value="NZ_CP036275.1"/>
</dbReference>
<feature type="domain" description="Phospholipase/carboxylesterase/thioesterase" evidence="3">
    <location>
        <begin position="23"/>
        <end position="239"/>
    </location>
</feature>
<dbReference type="PANTHER" id="PTHR10655">
    <property type="entry name" value="LYSOPHOSPHOLIPASE-RELATED"/>
    <property type="match status" value="1"/>
</dbReference>
<proteinExistence type="inferred from homology"/>
<sequence>MFNARRITLGGLSCMVVDTQPSEDDKPELVAVFCHGFGAPGEDLVPLASEMVSINPELAGRTRFIFPAAPLSLEEFGIPGGRAWWPLDMIRLQAAIESGEFRDLRNECPELLPTARDHINSLLDEVREETGLPLSRIVLGGFSQGSMVMTDVTLRLPENPGALIIFSGTLLCEDQWRERAANRAGLKVVQSHGTTDQILPFQAAEWLRDLLTESGLEVDFLQFPGVHTIPYEALEKAAAVLGGVLSGER</sequence>
<keyword evidence="2" id="KW-0378">Hydrolase</keyword>
<evidence type="ECO:0000313" key="4">
    <source>
        <dbReference type="EMBL" id="QDU36832.1"/>
    </source>
</evidence>
<dbReference type="InterPro" id="IPR029058">
    <property type="entry name" value="AB_hydrolase_fold"/>
</dbReference>
<dbReference type="InterPro" id="IPR050565">
    <property type="entry name" value="LYPA1-2/EST-like"/>
</dbReference>
<dbReference type="Proteomes" id="UP000320496">
    <property type="component" value="Chromosome"/>
</dbReference>
<protein>
    <submittedName>
        <fullName evidence="4">Phospholipase/Carboxylesterase</fullName>
    </submittedName>
</protein>
<dbReference type="Gene3D" id="3.40.50.1820">
    <property type="entry name" value="alpha/beta hydrolase"/>
    <property type="match status" value="1"/>
</dbReference>
<dbReference type="EMBL" id="CP036275">
    <property type="protein sequence ID" value="QDU36832.1"/>
    <property type="molecule type" value="Genomic_DNA"/>
</dbReference>
<name>A0A517Z2V9_9PLAN</name>
<dbReference type="OrthoDB" id="9795555at2"/>
<gene>
    <name evidence="4" type="ORF">Mal4_11310</name>
</gene>
<dbReference type="InterPro" id="IPR003140">
    <property type="entry name" value="PLipase/COase/thioEstase"/>
</dbReference>
<reference evidence="4 5" key="1">
    <citation type="submission" date="2019-02" db="EMBL/GenBank/DDBJ databases">
        <title>Deep-cultivation of Planctomycetes and their phenomic and genomic characterization uncovers novel biology.</title>
        <authorList>
            <person name="Wiegand S."/>
            <person name="Jogler M."/>
            <person name="Boedeker C."/>
            <person name="Pinto D."/>
            <person name="Vollmers J."/>
            <person name="Rivas-Marin E."/>
            <person name="Kohn T."/>
            <person name="Peeters S.H."/>
            <person name="Heuer A."/>
            <person name="Rast P."/>
            <person name="Oberbeckmann S."/>
            <person name="Bunk B."/>
            <person name="Jeske O."/>
            <person name="Meyerdierks A."/>
            <person name="Storesund J.E."/>
            <person name="Kallscheuer N."/>
            <person name="Luecker S."/>
            <person name="Lage O.M."/>
            <person name="Pohl T."/>
            <person name="Merkel B.J."/>
            <person name="Hornburger P."/>
            <person name="Mueller R.-W."/>
            <person name="Bruemmer F."/>
            <person name="Labrenz M."/>
            <person name="Spormann A.M."/>
            <person name="Op den Camp H."/>
            <person name="Overmann J."/>
            <person name="Amann R."/>
            <person name="Jetten M.S.M."/>
            <person name="Mascher T."/>
            <person name="Medema M.H."/>
            <person name="Devos D.P."/>
            <person name="Kaster A.-K."/>
            <person name="Ovreas L."/>
            <person name="Rohde M."/>
            <person name="Galperin M.Y."/>
            <person name="Jogler C."/>
        </authorList>
    </citation>
    <scope>NUCLEOTIDE SEQUENCE [LARGE SCALE GENOMIC DNA]</scope>
    <source>
        <strain evidence="4 5">Mal4</strain>
    </source>
</reference>
<evidence type="ECO:0000256" key="1">
    <source>
        <dbReference type="ARBA" id="ARBA00006499"/>
    </source>
</evidence>
<evidence type="ECO:0000256" key="2">
    <source>
        <dbReference type="ARBA" id="ARBA00022801"/>
    </source>
</evidence>
<dbReference type="Pfam" id="PF02230">
    <property type="entry name" value="Abhydrolase_2"/>
    <property type="match status" value="1"/>
</dbReference>
<organism evidence="4 5">
    <name type="scientific">Maioricimonas rarisocia</name>
    <dbReference type="NCBI Taxonomy" id="2528026"/>
    <lineage>
        <taxon>Bacteria</taxon>
        <taxon>Pseudomonadati</taxon>
        <taxon>Planctomycetota</taxon>
        <taxon>Planctomycetia</taxon>
        <taxon>Planctomycetales</taxon>
        <taxon>Planctomycetaceae</taxon>
        <taxon>Maioricimonas</taxon>
    </lineage>
</organism>
<accession>A0A517Z2V9</accession>
<keyword evidence="5" id="KW-1185">Reference proteome</keyword>
<evidence type="ECO:0000259" key="3">
    <source>
        <dbReference type="Pfam" id="PF02230"/>
    </source>
</evidence>
<dbReference type="AlphaFoldDB" id="A0A517Z2V9"/>
<dbReference type="GO" id="GO:0016787">
    <property type="term" value="F:hydrolase activity"/>
    <property type="evidence" value="ECO:0007669"/>
    <property type="project" value="UniProtKB-KW"/>
</dbReference>
<evidence type="ECO:0000313" key="5">
    <source>
        <dbReference type="Proteomes" id="UP000320496"/>
    </source>
</evidence>
<dbReference type="KEGG" id="mri:Mal4_11310"/>
<comment type="similarity">
    <text evidence="1">Belongs to the AB hydrolase superfamily. AB hydrolase 2 family.</text>
</comment>
<dbReference type="SUPFAM" id="SSF53474">
    <property type="entry name" value="alpha/beta-Hydrolases"/>
    <property type="match status" value="1"/>
</dbReference>
<dbReference type="PANTHER" id="PTHR10655:SF17">
    <property type="entry name" value="LYSOPHOSPHOLIPASE-LIKE PROTEIN 1"/>
    <property type="match status" value="1"/>
</dbReference>